<name>A0A1I8AJK4_9BILA</name>
<evidence type="ECO:0000256" key="1">
    <source>
        <dbReference type="SAM" id="MobiDB-lite"/>
    </source>
</evidence>
<dbReference type="AlphaFoldDB" id="A0A1I8AJK4"/>
<dbReference type="PANTHER" id="PTHR23146:SF0">
    <property type="entry name" value="RNA POLYMERASE-ASSOCIATED PROTEIN LEO1"/>
    <property type="match status" value="1"/>
</dbReference>
<dbReference type="InterPro" id="IPR007149">
    <property type="entry name" value="Leo1"/>
</dbReference>
<evidence type="ECO:0000313" key="2">
    <source>
        <dbReference type="Proteomes" id="UP000095287"/>
    </source>
</evidence>
<dbReference type="GO" id="GO:0032968">
    <property type="term" value="P:positive regulation of transcription elongation by RNA polymerase II"/>
    <property type="evidence" value="ECO:0007669"/>
    <property type="project" value="TreeGrafter"/>
</dbReference>
<dbReference type="GO" id="GO:1990269">
    <property type="term" value="F:RNA polymerase II C-terminal domain phosphoserine binding"/>
    <property type="evidence" value="ECO:0007669"/>
    <property type="project" value="TreeGrafter"/>
</dbReference>
<proteinExistence type="predicted"/>
<evidence type="ECO:0000313" key="3">
    <source>
        <dbReference type="WBParaSite" id="L893_g6125.t1"/>
    </source>
</evidence>
<dbReference type="GO" id="GO:0006368">
    <property type="term" value="P:transcription elongation by RNA polymerase II"/>
    <property type="evidence" value="ECO:0007669"/>
    <property type="project" value="InterPro"/>
</dbReference>
<feature type="compositionally biased region" description="Acidic residues" evidence="1">
    <location>
        <begin position="281"/>
        <end position="291"/>
    </location>
</feature>
<sequence length="291" mass="32561">MGSSYDQDVFSLQLGASDRKLELLLPPFIKVSPEPFDSETGAISTEEKEVDIDTNNVIHWKKIVDDAGIGRIVTNAKFVKWFDGTLSLVIGDKFFDMCKIKSHVDEALIHNTEDNNGSPFGVVSFFRHAFDEDTNEGDAPVNFVSRSKALSKVPPKCGPVQVLPCSEEKNPETQRRKDIKEAIAALRAQHRRHNVPKRRRHERQLSHNFLEGQDSDDGESVGAIKNQYRAGTYDSYSGRSSDESGSDADHRLDSAKLESDDGDSDVDMHIQKEPLKKRIVEDDEDEGEEGT</sequence>
<dbReference type="GO" id="GO:0016593">
    <property type="term" value="C:Cdc73/Paf1 complex"/>
    <property type="evidence" value="ECO:0007669"/>
    <property type="project" value="InterPro"/>
</dbReference>
<dbReference type="WBParaSite" id="L893_g6125.t1">
    <property type="protein sequence ID" value="L893_g6125.t1"/>
    <property type="gene ID" value="L893_g6125"/>
</dbReference>
<feature type="compositionally biased region" description="Basic and acidic residues" evidence="1">
    <location>
        <begin position="247"/>
        <end position="259"/>
    </location>
</feature>
<dbReference type="PANTHER" id="PTHR23146">
    <property type="entry name" value="LEO1 PROTEIN"/>
    <property type="match status" value="1"/>
</dbReference>
<keyword evidence="2" id="KW-1185">Reference proteome</keyword>
<accession>A0A1I8AJK4</accession>
<feature type="region of interest" description="Disordered" evidence="1">
    <location>
        <begin position="187"/>
        <end position="291"/>
    </location>
</feature>
<dbReference type="Proteomes" id="UP000095287">
    <property type="component" value="Unplaced"/>
</dbReference>
<dbReference type="Pfam" id="PF04004">
    <property type="entry name" value="Leo1"/>
    <property type="match status" value="1"/>
</dbReference>
<feature type="compositionally biased region" description="Basic residues" evidence="1">
    <location>
        <begin position="188"/>
        <end position="202"/>
    </location>
</feature>
<protein>
    <submittedName>
        <fullName evidence="3">Leo1-like protein</fullName>
    </submittedName>
</protein>
<feature type="compositionally biased region" description="Basic and acidic residues" evidence="1">
    <location>
        <begin position="266"/>
        <end position="280"/>
    </location>
</feature>
<organism evidence="2 3">
    <name type="scientific">Steinernema glaseri</name>
    <dbReference type="NCBI Taxonomy" id="37863"/>
    <lineage>
        <taxon>Eukaryota</taxon>
        <taxon>Metazoa</taxon>
        <taxon>Ecdysozoa</taxon>
        <taxon>Nematoda</taxon>
        <taxon>Chromadorea</taxon>
        <taxon>Rhabditida</taxon>
        <taxon>Tylenchina</taxon>
        <taxon>Panagrolaimomorpha</taxon>
        <taxon>Strongyloidoidea</taxon>
        <taxon>Steinernematidae</taxon>
        <taxon>Steinernema</taxon>
    </lineage>
</organism>
<reference evidence="3" key="1">
    <citation type="submission" date="2016-11" db="UniProtKB">
        <authorList>
            <consortium name="WormBaseParasite"/>
        </authorList>
    </citation>
    <scope>IDENTIFICATION</scope>
</reference>